<evidence type="ECO:0000313" key="2">
    <source>
        <dbReference type="Proteomes" id="UP000288805"/>
    </source>
</evidence>
<dbReference type="EMBL" id="QGNW01000091">
    <property type="protein sequence ID" value="RVW98699.1"/>
    <property type="molecule type" value="Genomic_DNA"/>
</dbReference>
<dbReference type="AlphaFoldDB" id="A0A438IPR5"/>
<organism evidence="1 2">
    <name type="scientific">Vitis vinifera</name>
    <name type="common">Grape</name>
    <dbReference type="NCBI Taxonomy" id="29760"/>
    <lineage>
        <taxon>Eukaryota</taxon>
        <taxon>Viridiplantae</taxon>
        <taxon>Streptophyta</taxon>
        <taxon>Embryophyta</taxon>
        <taxon>Tracheophyta</taxon>
        <taxon>Spermatophyta</taxon>
        <taxon>Magnoliopsida</taxon>
        <taxon>eudicotyledons</taxon>
        <taxon>Gunneridae</taxon>
        <taxon>Pentapetalae</taxon>
        <taxon>rosids</taxon>
        <taxon>Vitales</taxon>
        <taxon>Vitaceae</taxon>
        <taxon>Viteae</taxon>
        <taxon>Vitis</taxon>
    </lineage>
</organism>
<name>A0A438IPR5_VITVI</name>
<reference evidence="1 2" key="1">
    <citation type="journal article" date="2018" name="PLoS Genet.">
        <title>Population sequencing reveals clonal diversity and ancestral inbreeding in the grapevine cultivar Chardonnay.</title>
        <authorList>
            <person name="Roach M.J."/>
            <person name="Johnson D.L."/>
            <person name="Bohlmann J."/>
            <person name="van Vuuren H.J."/>
            <person name="Jones S.J."/>
            <person name="Pretorius I.S."/>
            <person name="Schmidt S.A."/>
            <person name="Borneman A.R."/>
        </authorList>
    </citation>
    <scope>NUCLEOTIDE SEQUENCE [LARGE SCALE GENOMIC DNA]</scope>
    <source>
        <strain evidence="2">cv. Chardonnay</strain>
        <tissue evidence="1">Leaf</tissue>
    </source>
</reference>
<sequence length="103" mass="11347">MTVSLTDFGRWSMPDLNSRCVSSRKTRRVGHRHLQGLHKVKIRQSNGHSNLPGSLAGHSPSPCRRLPPLWLWGGVLDRLAADHSGLHSRNPICALCAGCFIDS</sequence>
<evidence type="ECO:0000313" key="1">
    <source>
        <dbReference type="EMBL" id="RVW98699.1"/>
    </source>
</evidence>
<dbReference type="Proteomes" id="UP000288805">
    <property type="component" value="Unassembled WGS sequence"/>
</dbReference>
<accession>A0A438IPR5</accession>
<protein>
    <submittedName>
        <fullName evidence="1">Uncharacterized protein</fullName>
    </submittedName>
</protein>
<proteinExistence type="predicted"/>
<gene>
    <name evidence="1" type="ORF">CK203_024002</name>
</gene>
<comment type="caution">
    <text evidence="1">The sequence shown here is derived from an EMBL/GenBank/DDBJ whole genome shotgun (WGS) entry which is preliminary data.</text>
</comment>